<sequence>MSATTFCPGFSAHNPIEHVWGVLTTAATSVYLPDALPDELPPTQQHLTGQALKEQEGQVFDAALETLEGYWKGLTHSKVPIKVSHRKSKDRPSPYTNEDYDQAHQFLTWPYGDIKNAENFLDDMKFFKTHLNCRVGMVIFTKCPPTDPCQHSADRPSRNPEAVAFYQNFLSPTPSQLNPDHFLTFLEAIKATLGSPDEYMPDVQEKAPGSCNLCKFTFTSETNRKDLRRMIHLRERVHKKLYMAGILVVAGDGGAAFGERTVGDGVDAGDGGTAVGERTVNGGVDAGDGGAAFGERTAGDGVDAGDGGTAVGERTAGDGVDAGDGGTAVGERTVGDGGAAIGERTVGGGVDAGDGGAAVGERTAGDGVDAGDGGTAVGERTVGGGVDAGDGGTAVGERTAGDGVDAGDGGTAVGERTVNGGVDAGDGGAAVGERTAGDGGAVGDVGAAQQNQIGKMFLRNKSAVRLHPCWSCRCAVVGGSQ</sequence>
<protein>
    <submittedName>
        <fullName evidence="3 4">Uncharacterized protein LOC110976912 isoform X2</fullName>
    </submittedName>
</protein>
<organism evidence="2 3">
    <name type="scientific">Acanthaster planci</name>
    <name type="common">Crown-of-thorns starfish</name>
    <dbReference type="NCBI Taxonomy" id="133434"/>
    <lineage>
        <taxon>Eukaryota</taxon>
        <taxon>Metazoa</taxon>
        <taxon>Echinodermata</taxon>
        <taxon>Eleutherozoa</taxon>
        <taxon>Asterozoa</taxon>
        <taxon>Asteroidea</taxon>
        <taxon>Valvatacea</taxon>
        <taxon>Valvatida</taxon>
        <taxon>Acanthasteridae</taxon>
        <taxon>Acanthaster</taxon>
    </lineage>
</organism>
<feature type="compositionally biased region" description="Gly residues" evidence="1">
    <location>
        <begin position="368"/>
        <end position="394"/>
    </location>
</feature>
<name>A0A8B7Y1Y8_ACAPL</name>
<evidence type="ECO:0000313" key="6">
    <source>
        <dbReference type="RefSeq" id="XP_022086313.1"/>
    </source>
</evidence>
<feature type="region of interest" description="Disordered" evidence="1">
    <location>
        <begin position="296"/>
        <end position="409"/>
    </location>
</feature>
<dbReference type="OrthoDB" id="2433005at2759"/>
<dbReference type="RefSeq" id="XP_022086310.1">
    <property type="nucleotide sequence ID" value="XM_022230618.1"/>
</dbReference>
<proteinExistence type="predicted"/>
<dbReference type="RefSeq" id="XP_022086313.1">
    <property type="nucleotide sequence ID" value="XM_022230621.1"/>
</dbReference>
<evidence type="ECO:0000313" key="5">
    <source>
        <dbReference type="RefSeq" id="XP_022086312.1"/>
    </source>
</evidence>
<dbReference type="GeneID" id="110976912"/>
<evidence type="ECO:0000313" key="4">
    <source>
        <dbReference type="RefSeq" id="XP_022086311.1"/>
    </source>
</evidence>
<dbReference type="RefSeq" id="XP_022086311.1">
    <property type="nucleotide sequence ID" value="XM_022230619.1"/>
</dbReference>
<dbReference type="AlphaFoldDB" id="A0A8B7Y1Y8"/>
<keyword evidence="2" id="KW-1185">Reference proteome</keyword>
<evidence type="ECO:0000256" key="1">
    <source>
        <dbReference type="SAM" id="MobiDB-lite"/>
    </source>
</evidence>
<dbReference type="RefSeq" id="XP_022086312.1">
    <property type="nucleotide sequence ID" value="XM_022230620.1"/>
</dbReference>
<feature type="compositionally biased region" description="Gly residues" evidence="1">
    <location>
        <begin position="335"/>
        <end position="358"/>
    </location>
</feature>
<reference evidence="3 4" key="1">
    <citation type="submission" date="2025-04" db="UniProtKB">
        <authorList>
            <consortium name="RefSeq"/>
        </authorList>
    </citation>
    <scope>IDENTIFICATION</scope>
</reference>
<evidence type="ECO:0000313" key="3">
    <source>
        <dbReference type="RefSeq" id="XP_022086310.1"/>
    </source>
</evidence>
<accession>A0A8B7Y1Y8</accession>
<gene>
    <name evidence="3 4 5 6" type="primary">LOC110976912</name>
</gene>
<evidence type="ECO:0000313" key="2">
    <source>
        <dbReference type="Proteomes" id="UP000694845"/>
    </source>
</evidence>
<dbReference type="Proteomes" id="UP000694845">
    <property type="component" value="Unplaced"/>
</dbReference>